<gene>
    <name evidence="2" type="ORF">CLUG_00362</name>
</gene>
<organism evidence="2 3">
    <name type="scientific">Clavispora lusitaniae (strain ATCC 42720)</name>
    <name type="common">Yeast</name>
    <name type="synonym">Candida lusitaniae</name>
    <dbReference type="NCBI Taxonomy" id="306902"/>
    <lineage>
        <taxon>Eukaryota</taxon>
        <taxon>Fungi</taxon>
        <taxon>Dikarya</taxon>
        <taxon>Ascomycota</taxon>
        <taxon>Saccharomycotina</taxon>
        <taxon>Pichiomycetes</taxon>
        <taxon>Metschnikowiaceae</taxon>
        <taxon>Clavispora</taxon>
    </lineage>
</organism>
<dbReference type="VEuPathDB" id="FungiDB:CLUG_00362"/>
<feature type="transmembrane region" description="Helical" evidence="1">
    <location>
        <begin position="85"/>
        <end position="105"/>
    </location>
</feature>
<keyword evidence="1" id="KW-0812">Transmembrane</keyword>
<dbReference type="HOGENOM" id="CLU_1481830_0_0_1"/>
<dbReference type="EMBL" id="CH408076">
    <property type="protein sequence ID" value="EEQ36239.1"/>
    <property type="molecule type" value="Genomic_DNA"/>
</dbReference>
<evidence type="ECO:0000313" key="2">
    <source>
        <dbReference type="EMBL" id="EEQ36239.1"/>
    </source>
</evidence>
<feature type="transmembrane region" description="Helical" evidence="1">
    <location>
        <begin position="126"/>
        <end position="151"/>
    </location>
</feature>
<reference evidence="2 3" key="1">
    <citation type="journal article" date="2009" name="Nature">
        <title>Evolution of pathogenicity and sexual reproduction in eight Candida genomes.</title>
        <authorList>
            <person name="Butler G."/>
            <person name="Rasmussen M.D."/>
            <person name="Lin M.F."/>
            <person name="Santos M.A."/>
            <person name="Sakthikumar S."/>
            <person name="Munro C.A."/>
            <person name="Rheinbay E."/>
            <person name="Grabherr M."/>
            <person name="Forche A."/>
            <person name="Reedy J.L."/>
            <person name="Agrafioti I."/>
            <person name="Arnaud M.B."/>
            <person name="Bates S."/>
            <person name="Brown A.J."/>
            <person name="Brunke S."/>
            <person name="Costanzo M.C."/>
            <person name="Fitzpatrick D.A."/>
            <person name="de Groot P.W."/>
            <person name="Harris D."/>
            <person name="Hoyer L.L."/>
            <person name="Hube B."/>
            <person name="Klis F.M."/>
            <person name="Kodira C."/>
            <person name="Lennard N."/>
            <person name="Logue M.E."/>
            <person name="Martin R."/>
            <person name="Neiman A.M."/>
            <person name="Nikolaou E."/>
            <person name="Quail M.A."/>
            <person name="Quinn J."/>
            <person name="Santos M.C."/>
            <person name="Schmitzberger F.F."/>
            <person name="Sherlock G."/>
            <person name="Shah P."/>
            <person name="Silverstein K.A."/>
            <person name="Skrzypek M.S."/>
            <person name="Soll D."/>
            <person name="Staggs R."/>
            <person name="Stansfield I."/>
            <person name="Stumpf M.P."/>
            <person name="Sudbery P.E."/>
            <person name="Srikantha T."/>
            <person name="Zeng Q."/>
            <person name="Berman J."/>
            <person name="Berriman M."/>
            <person name="Heitman J."/>
            <person name="Gow N.A."/>
            <person name="Lorenz M.C."/>
            <person name="Birren B.W."/>
            <person name="Kellis M."/>
            <person name="Cuomo C.A."/>
        </authorList>
    </citation>
    <scope>NUCLEOTIDE SEQUENCE [LARGE SCALE GENOMIC DNA]</scope>
    <source>
        <strain evidence="2 3">ATCC 42720</strain>
    </source>
</reference>
<accession>C4XWN9</accession>
<evidence type="ECO:0000313" key="3">
    <source>
        <dbReference type="Proteomes" id="UP000007703"/>
    </source>
</evidence>
<protein>
    <submittedName>
        <fullName evidence="2">Uncharacterized protein</fullName>
    </submittedName>
</protein>
<keyword evidence="1" id="KW-1133">Transmembrane helix</keyword>
<dbReference type="InParanoid" id="C4XWN9"/>
<feature type="transmembrane region" description="Helical" evidence="1">
    <location>
        <begin position="20"/>
        <end position="39"/>
    </location>
</feature>
<keyword evidence="1" id="KW-0472">Membrane</keyword>
<proteinExistence type="predicted"/>
<feature type="transmembrane region" description="Helical" evidence="1">
    <location>
        <begin position="60"/>
        <end position="79"/>
    </location>
</feature>
<dbReference type="AlphaFoldDB" id="C4XWN9"/>
<name>C4XWN9_CLAL4</name>
<sequence>MEFVHCILFLCRRLILGLELSIVFLFLIGNFLSSFFEINNFSSGSSAARDDVGLINLQQILLFVVQIFLLSLLLFISVIGLRFLFWRIVVSASSSLLFRLVRFFWRPFLVRVYVLRNFWRRFGFRFSSFGTIGSIGSIVCLWNISNFLLWLSIHRLFLCFGVGHFGQEIASASSIYGARFAI</sequence>
<dbReference type="KEGG" id="clu:CLUG_00362"/>
<dbReference type="Proteomes" id="UP000007703">
    <property type="component" value="Unassembled WGS sequence"/>
</dbReference>
<evidence type="ECO:0000256" key="1">
    <source>
        <dbReference type="SAM" id="Phobius"/>
    </source>
</evidence>